<evidence type="ECO:0000256" key="10">
    <source>
        <dbReference type="ARBA" id="ARBA00076996"/>
    </source>
</evidence>
<evidence type="ECO:0000256" key="2">
    <source>
        <dbReference type="ARBA" id="ARBA00005689"/>
    </source>
</evidence>
<dbReference type="Proteomes" id="UP000199403">
    <property type="component" value="Unassembled WGS sequence"/>
</dbReference>
<evidence type="ECO:0000313" key="15">
    <source>
        <dbReference type="Proteomes" id="UP000199403"/>
    </source>
</evidence>
<comment type="function">
    <text evidence="1">The transhydrogenation between NADH and NADP is coupled to respiration and ATP hydrolysis and functions as a proton pump across the membrane.</text>
</comment>
<evidence type="ECO:0000259" key="12">
    <source>
        <dbReference type="SMART" id="SM01002"/>
    </source>
</evidence>
<evidence type="ECO:0000256" key="1">
    <source>
        <dbReference type="ARBA" id="ARBA00003943"/>
    </source>
</evidence>
<feature type="domain" description="Alanine dehydrogenase/pyridine nucleotide transhydrogenase NAD(H)-binding" evidence="12">
    <location>
        <begin position="146"/>
        <end position="310"/>
    </location>
</feature>
<dbReference type="InterPro" id="IPR008143">
    <property type="entry name" value="Ala_DH/PNT_CS2"/>
</dbReference>
<dbReference type="GO" id="GO:0008750">
    <property type="term" value="F:proton-translocating NAD(P)+ transhydrogenase activity"/>
    <property type="evidence" value="ECO:0007669"/>
    <property type="project" value="UniProtKB-EC"/>
</dbReference>
<evidence type="ECO:0000256" key="4">
    <source>
        <dbReference type="ARBA" id="ARBA00022741"/>
    </source>
</evidence>
<evidence type="ECO:0000256" key="5">
    <source>
        <dbReference type="ARBA" id="ARBA00022857"/>
    </source>
</evidence>
<keyword evidence="6" id="KW-1278">Translocase</keyword>
<dbReference type="CDD" id="cd05304">
    <property type="entry name" value="Rubrum_tdh"/>
    <property type="match status" value="1"/>
</dbReference>
<dbReference type="RefSeq" id="WP_092169828.1">
    <property type="nucleotide sequence ID" value="NZ_FNZH01000001.1"/>
</dbReference>
<dbReference type="GO" id="GO:0006740">
    <property type="term" value="P:NADPH regeneration"/>
    <property type="evidence" value="ECO:0007669"/>
    <property type="project" value="TreeGrafter"/>
</dbReference>
<accession>A0A1H6UW40</accession>
<dbReference type="PANTHER" id="PTHR10160">
    <property type="entry name" value="NAD(P) TRANSHYDROGENASE"/>
    <property type="match status" value="1"/>
</dbReference>
<dbReference type="InterPro" id="IPR036291">
    <property type="entry name" value="NAD(P)-bd_dom_sf"/>
</dbReference>
<evidence type="ECO:0000256" key="11">
    <source>
        <dbReference type="ARBA" id="ARBA00084087"/>
    </source>
</evidence>
<evidence type="ECO:0000256" key="6">
    <source>
        <dbReference type="ARBA" id="ARBA00022967"/>
    </source>
</evidence>
<dbReference type="NCBIfam" id="NF006942">
    <property type="entry name" value="PRK09424.1"/>
    <property type="match status" value="1"/>
</dbReference>
<keyword evidence="15" id="KW-1185">Reference proteome</keyword>
<feature type="domain" description="Alanine dehydrogenase/pyridine nucleotide transhydrogenase N-terminal" evidence="13">
    <location>
        <begin position="4"/>
        <end position="137"/>
    </location>
</feature>
<dbReference type="GO" id="GO:0016491">
    <property type="term" value="F:oxidoreductase activity"/>
    <property type="evidence" value="ECO:0007669"/>
    <property type="project" value="InterPro"/>
</dbReference>
<dbReference type="InterPro" id="IPR007698">
    <property type="entry name" value="AlaDH/PNT_NAD(H)-bd"/>
</dbReference>
<dbReference type="InterPro" id="IPR007886">
    <property type="entry name" value="AlaDH/PNT_N"/>
</dbReference>
<dbReference type="EC" id="7.1.1.1" evidence="3"/>
<evidence type="ECO:0000256" key="8">
    <source>
        <dbReference type="ARBA" id="ARBA00048202"/>
    </source>
</evidence>
<dbReference type="STRING" id="1416801.SAMN05192553_101863"/>
<dbReference type="Pfam" id="PF01262">
    <property type="entry name" value="AlaDh_PNT_C"/>
    <property type="match status" value="1"/>
</dbReference>
<dbReference type="GO" id="GO:0005886">
    <property type="term" value="C:plasma membrane"/>
    <property type="evidence" value="ECO:0007669"/>
    <property type="project" value="TreeGrafter"/>
</dbReference>
<dbReference type="Gene3D" id="3.40.50.720">
    <property type="entry name" value="NAD(P)-binding Rossmann-like Domain"/>
    <property type="match status" value="2"/>
</dbReference>
<evidence type="ECO:0000256" key="9">
    <source>
        <dbReference type="ARBA" id="ARBA00071353"/>
    </source>
</evidence>
<name>A0A1H6UW40_9BACT</name>
<dbReference type="FunFam" id="3.40.50.720:FF:000188">
    <property type="entry name" value="NAD(P) transhydrogenase alpha subunit 1"/>
    <property type="match status" value="1"/>
</dbReference>
<gene>
    <name evidence="14" type="ORF">SAMN05192553_101863</name>
</gene>
<dbReference type="SMART" id="SM01003">
    <property type="entry name" value="AlaDh_PNT_N"/>
    <property type="match status" value="1"/>
</dbReference>
<dbReference type="PROSITE" id="PS00837">
    <property type="entry name" value="ALADH_PNT_2"/>
    <property type="match status" value="1"/>
</dbReference>
<dbReference type="GO" id="GO:0050661">
    <property type="term" value="F:NADP binding"/>
    <property type="evidence" value="ECO:0007669"/>
    <property type="project" value="TreeGrafter"/>
</dbReference>
<keyword evidence="4" id="KW-0547">Nucleotide-binding</keyword>
<reference evidence="15" key="1">
    <citation type="submission" date="2016-10" db="EMBL/GenBank/DDBJ databases">
        <authorList>
            <person name="Varghese N."/>
            <person name="Submissions S."/>
        </authorList>
    </citation>
    <scope>NUCLEOTIDE SEQUENCE [LARGE SCALE GENOMIC DNA]</scope>
    <source>
        <strain evidence="15">IBRC-M 10761</strain>
    </source>
</reference>
<dbReference type="AlphaFoldDB" id="A0A1H6UW40"/>
<dbReference type="SMART" id="SM01002">
    <property type="entry name" value="AlaDh_PNT_C"/>
    <property type="match status" value="1"/>
</dbReference>
<dbReference type="PANTHER" id="PTHR10160:SF19">
    <property type="entry name" value="PROTON-TRANSLOCATING NAD(P)(+) TRANSHYDROGENASE"/>
    <property type="match status" value="1"/>
</dbReference>
<evidence type="ECO:0000256" key="7">
    <source>
        <dbReference type="ARBA" id="ARBA00023027"/>
    </source>
</evidence>
<organism evidence="14 15">
    <name type="scientific">Cyclobacterium xiamenense</name>
    <dbReference type="NCBI Taxonomy" id="1297121"/>
    <lineage>
        <taxon>Bacteria</taxon>
        <taxon>Pseudomonadati</taxon>
        <taxon>Bacteroidota</taxon>
        <taxon>Cytophagia</taxon>
        <taxon>Cytophagales</taxon>
        <taxon>Cyclobacteriaceae</taxon>
        <taxon>Cyclobacterium</taxon>
    </lineage>
</organism>
<proteinExistence type="inferred from homology"/>
<keyword evidence="7" id="KW-0520">NAD</keyword>
<dbReference type="EMBL" id="FNZH01000001">
    <property type="protein sequence ID" value="SEI92275.1"/>
    <property type="molecule type" value="Genomic_DNA"/>
</dbReference>
<dbReference type="Pfam" id="PF05222">
    <property type="entry name" value="AlaDh_PNT_N"/>
    <property type="match status" value="1"/>
</dbReference>
<dbReference type="SUPFAM" id="SSF52283">
    <property type="entry name" value="Formate/glycerate dehydrogenase catalytic domain-like"/>
    <property type="match status" value="1"/>
</dbReference>
<dbReference type="OrthoDB" id="9804592at2"/>
<protein>
    <recommendedName>
        <fullName evidence="9">NAD(P) transhydrogenase subunit alpha part 1</fullName>
        <ecNumber evidence="3">7.1.1.1</ecNumber>
    </recommendedName>
    <alternativeName>
        <fullName evidence="11">Nicotinamide nucleotide transhydrogenase subunit alpha 1</fullName>
    </alternativeName>
    <alternativeName>
        <fullName evidence="10">Pyridine nucleotide transhydrogenase subunit alpha 1</fullName>
    </alternativeName>
</protein>
<evidence type="ECO:0000313" key="14">
    <source>
        <dbReference type="EMBL" id="SEI92275.1"/>
    </source>
</evidence>
<evidence type="ECO:0000256" key="3">
    <source>
        <dbReference type="ARBA" id="ARBA00012943"/>
    </source>
</evidence>
<keyword evidence="5" id="KW-0521">NADP</keyword>
<sequence length="370" mass="39296">MILGILKEPSPETRVSLHPEAVKVLTGSGNQVLIETGAGDSSFLSDAVYQEAGATVKSRVEVLETAEMIFQITPLDAEDQKKLSRGKYLVGVYQPLVARELMKSLAETGVTLLSMDSIPRITRAQSMDVLSSMSTVSGYKAVLLAAANLPRFFPMLMTAAGTIAPAKVLIIGAGVAGLQAIATAKRLGAVVEAFDTRPSVKEQVESLGGKFVEVPGAVEDKGAGGYAVEQSEEYKQKQSEMLEKSIIKSDVVITTALIPGRKAPILITRSMLEKMKAGAVVVDLAAANGGNCEGTENNKTVTLSGVTIIGNSALPASMPEDASKMYSKNVQNLLKLLLNEDKINLNFEDEIIKGTCITHDGAIIYEPLLK</sequence>
<comment type="catalytic activity">
    <reaction evidence="8">
        <text>NAD(+) + NADPH + H(+)(in) = NADH + NADP(+) + H(+)(out)</text>
        <dbReference type="Rhea" id="RHEA:47992"/>
        <dbReference type="ChEBI" id="CHEBI:15378"/>
        <dbReference type="ChEBI" id="CHEBI:57540"/>
        <dbReference type="ChEBI" id="CHEBI:57783"/>
        <dbReference type="ChEBI" id="CHEBI:57945"/>
        <dbReference type="ChEBI" id="CHEBI:58349"/>
        <dbReference type="EC" id="7.1.1.1"/>
    </reaction>
</comment>
<evidence type="ECO:0000259" key="13">
    <source>
        <dbReference type="SMART" id="SM01003"/>
    </source>
</evidence>
<dbReference type="SUPFAM" id="SSF51735">
    <property type="entry name" value="NAD(P)-binding Rossmann-fold domains"/>
    <property type="match status" value="1"/>
</dbReference>
<comment type="similarity">
    <text evidence="2">Belongs to the AlaDH/PNT family.</text>
</comment>